<protein>
    <submittedName>
        <fullName evidence="2">Uncharacterized protein</fullName>
    </submittedName>
</protein>
<dbReference type="GeneID" id="16574744"/>
<evidence type="ECO:0000313" key="3">
    <source>
        <dbReference type="Proteomes" id="UP000015545"/>
    </source>
</evidence>
<keyword evidence="3" id="KW-1185">Reference proteome</keyword>
<name>S5VV33_9CAUD</name>
<dbReference type="EMBL" id="KF147891">
    <property type="protein sequence ID" value="AGS81942.1"/>
    <property type="molecule type" value="Genomic_DNA"/>
</dbReference>
<evidence type="ECO:0000313" key="2">
    <source>
        <dbReference type="EMBL" id="AGS81942.1"/>
    </source>
</evidence>
<keyword evidence="1" id="KW-1133">Transmembrane helix</keyword>
<gene>
    <name evidence="2" type="ORF">PaBG_00058</name>
</gene>
<keyword evidence="1" id="KW-0472">Membrane</keyword>
<proteinExistence type="predicted"/>
<organism evidence="2 3">
    <name type="scientific">Pseudomonas phage PaBG</name>
    <dbReference type="NCBI Taxonomy" id="1335230"/>
    <lineage>
        <taxon>Viruses</taxon>
        <taxon>Duplodnaviria</taxon>
        <taxon>Heunggongvirae</taxon>
        <taxon>Uroviricota</taxon>
        <taxon>Caudoviricetes</taxon>
        <taxon>Baikalvirus</taxon>
        <taxon>Baikalvirus PaBG</taxon>
    </lineage>
</organism>
<dbReference type="RefSeq" id="YP_008433389.1">
    <property type="nucleotide sequence ID" value="NC_022096.1"/>
</dbReference>
<sequence>MKALYVLAHFLEYAKKKDWRGAPKWKLWMADAIAWSFLLFLLMVFVVIPLIADLNTLSESKACAEKYGVKCEQRWVPVSD</sequence>
<feature type="transmembrane region" description="Helical" evidence="1">
    <location>
        <begin position="32"/>
        <end position="52"/>
    </location>
</feature>
<keyword evidence="1" id="KW-0812">Transmembrane</keyword>
<reference evidence="2 3" key="1">
    <citation type="journal article" date="2014" name="Genome Announc.">
        <title>Complete Genome Sequence of the Novel Giant Pseudomonas Phage PaBG.</title>
        <authorList>
            <person name="Sykilinda N.N."/>
            <person name="Bondar A.A."/>
            <person name="Gorshkova A.S."/>
            <person name="Kurochkina L.P."/>
            <person name="Kulikov E.E."/>
            <person name="Shneider M.M."/>
            <person name="Kadykov V.A."/>
            <person name="Solovjeva N.V."/>
            <person name="Kabilov M.R."/>
            <person name="Mesyanzhinov V.V."/>
            <person name="Vlassov V.V."/>
            <person name="Drukker V.V."/>
            <person name="Miroshnikov K.A."/>
        </authorList>
    </citation>
    <scope>NUCLEOTIDE SEQUENCE [LARGE SCALE GENOMIC DNA]</scope>
</reference>
<evidence type="ECO:0000256" key="1">
    <source>
        <dbReference type="SAM" id="Phobius"/>
    </source>
</evidence>
<accession>S5VV33</accession>
<dbReference type="Proteomes" id="UP000015545">
    <property type="component" value="Segment"/>
</dbReference>
<dbReference type="KEGG" id="vg:16574744"/>